<comment type="pathway">
    <text evidence="5">Amino-acid degradation; L-kynurenine degradation; L-alanine and anthranilate from L-kynurenine: step 1/1.</text>
</comment>
<evidence type="ECO:0000256" key="5">
    <source>
        <dbReference type="PIRNR" id="PIRNR038800"/>
    </source>
</evidence>
<dbReference type="InterPro" id="IPR015424">
    <property type="entry name" value="PyrdxlP-dep_Trfase"/>
</dbReference>
<accession>A0ABQ5RAX7</accession>
<gene>
    <name evidence="6" type="ORF">Pa4123_91640</name>
</gene>
<keyword evidence="3 5" id="KW-0663">Pyridoxal phosphate</keyword>
<evidence type="ECO:0000313" key="7">
    <source>
        <dbReference type="Proteomes" id="UP001144280"/>
    </source>
</evidence>
<dbReference type="PANTHER" id="PTHR14084">
    <property type="entry name" value="KYNURENINASE"/>
    <property type="match status" value="1"/>
</dbReference>
<comment type="catalytic activity">
    <reaction evidence="5">
        <text>3-hydroxy-L-kynurenine + H2O = 3-hydroxyanthranilate + L-alanine + H(+)</text>
        <dbReference type="Rhea" id="RHEA:25143"/>
        <dbReference type="ChEBI" id="CHEBI:15377"/>
        <dbReference type="ChEBI" id="CHEBI:15378"/>
        <dbReference type="ChEBI" id="CHEBI:36559"/>
        <dbReference type="ChEBI" id="CHEBI:57972"/>
        <dbReference type="ChEBI" id="CHEBI:58125"/>
        <dbReference type="EC" id="3.7.1.3"/>
    </reaction>
</comment>
<proteinExistence type="inferred from homology"/>
<dbReference type="Gene3D" id="3.90.1150.10">
    <property type="entry name" value="Aspartate Aminotransferase, domain 1"/>
    <property type="match status" value="1"/>
</dbReference>
<evidence type="ECO:0000256" key="3">
    <source>
        <dbReference type="ARBA" id="ARBA00022898"/>
    </source>
</evidence>
<evidence type="ECO:0000313" key="6">
    <source>
        <dbReference type="EMBL" id="GLI03884.1"/>
    </source>
</evidence>
<keyword evidence="1 5" id="KW-0662">Pyridine nucleotide biosynthesis</keyword>
<evidence type="ECO:0000256" key="2">
    <source>
        <dbReference type="ARBA" id="ARBA00022801"/>
    </source>
</evidence>
<comment type="cofactor">
    <cofactor evidence="5">
        <name>pyridoxal 5'-phosphate</name>
        <dbReference type="ChEBI" id="CHEBI:597326"/>
    </cofactor>
</comment>
<dbReference type="Gene3D" id="3.40.640.10">
    <property type="entry name" value="Type I PLP-dependent aspartate aminotransferase-like (Major domain)"/>
    <property type="match status" value="1"/>
</dbReference>
<dbReference type="EC" id="3.7.1.3" evidence="4 5"/>
<dbReference type="Proteomes" id="UP001144280">
    <property type="component" value="Unassembled WGS sequence"/>
</dbReference>
<comment type="subunit">
    <text evidence="5">Homodimer.</text>
</comment>
<organism evidence="6 7">
    <name type="scientific">Phytohabitans aurantiacus</name>
    <dbReference type="NCBI Taxonomy" id="3016789"/>
    <lineage>
        <taxon>Bacteria</taxon>
        <taxon>Bacillati</taxon>
        <taxon>Actinomycetota</taxon>
        <taxon>Actinomycetes</taxon>
        <taxon>Micromonosporales</taxon>
        <taxon>Micromonosporaceae</taxon>
    </lineage>
</organism>
<dbReference type="InterPro" id="IPR015422">
    <property type="entry name" value="PyrdxlP-dep_Trfase_small"/>
</dbReference>
<name>A0ABQ5RAX7_9ACTN</name>
<dbReference type="PIRSF" id="PIRSF038800">
    <property type="entry name" value="KYNU"/>
    <property type="match status" value="1"/>
</dbReference>
<evidence type="ECO:0000256" key="1">
    <source>
        <dbReference type="ARBA" id="ARBA00022642"/>
    </source>
</evidence>
<evidence type="ECO:0000256" key="4">
    <source>
        <dbReference type="NCBIfam" id="TIGR01814"/>
    </source>
</evidence>
<comment type="function">
    <text evidence="5">Catalyzes the cleavage of L-kynurenine (L-Kyn) and L-3-hydroxykynurenine (L-3OHKyn) into anthranilic acid (AA) and 3-hydroxyanthranilic acid (3-OHAA), respectively.</text>
</comment>
<reference evidence="6" key="1">
    <citation type="submission" date="2022-12" db="EMBL/GenBank/DDBJ databases">
        <title>New Phytohabitans aurantiacus sp. RD004123 nov., an actinomycete isolated from soil.</title>
        <authorList>
            <person name="Triningsih D.W."/>
            <person name="Harunari E."/>
            <person name="Igarashi Y."/>
        </authorList>
    </citation>
    <scope>NUCLEOTIDE SEQUENCE</scope>
    <source>
        <strain evidence="6">RD004123</strain>
    </source>
</reference>
<keyword evidence="2 5" id="KW-0378">Hydrolase</keyword>
<dbReference type="Pfam" id="PF22580">
    <property type="entry name" value="KYNU_C"/>
    <property type="match status" value="1"/>
</dbReference>
<protein>
    <recommendedName>
        <fullName evidence="4 5">Kynureninase</fullName>
        <ecNumber evidence="4 5">3.7.1.3</ecNumber>
    </recommendedName>
</protein>
<keyword evidence="7" id="KW-1185">Reference proteome</keyword>
<comment type="similarity">
    <text evidence="5">Belongs to the kynureninase family.</text>
</comment>
<dbReference type="RefSeq" id="WP_281906397.1">
    <property type="nucleotide sequence ID" value="NZ_BSDI01000108.1"/>
</dbReference>
<sequence length="416" mass="45087">MTDYLRQARDLDAADPLAGFRDRFVIADDHLVYLDGNSLGRLPVSTRDRLHRAIDEWGTDLIQGWERWITLSREVGDVLATGVLDVSPGEVLLSDSTSVNLYKLAAAACDARPGRRVIVTDDDNFPTDRYVLEGLADARGMELRVLKTDIDLGISTATVREALDGDVALVALSHVAYRSGAVADMMAISDAARGAGALMLWDLCHSAGAVRVPLRASGADLAVGCTYKHLNAGPGAPAFLYVRSDLQAALRQPIWGWFGQRNQFDMGVAYDPVESVERFQVGTPPVLGGYAVLEGARLTAEAGIGRVAEKGAALGAYAIALADAWLAPHGIRLASPRDSARRGGHVTLYHPRAWQISQALRAAGVVPDFRTPDRLRLGLAPLYTRFQDVYAGLAALREVMETEAHLRFPERHSRVT</sequence>
<dbReference type="NCBIfam" id="TIGR01814">
    <property type="entry name" value="kynureninase"/>
    <property type="match status" value="1"/>
</dbReference>
<comment type="pathway">
    <text evidence="5">Cofactor biosynthesis; NAD(+) biosynthesis; quinolinate from L-kynurenine: step 2/3.</text>
</comment>
<comment type="caution">
    <text evidence="6">The sequence shown here is derived from an EMBL/GenBank/DDBJ whole genome shotgun (WGS) entry which is preliminary data.</text>
</comment>
<dbReference type="EMBL" id="BSDI01000108">
    <property type="protein sequence ID" value="GLI03884.1"/>
    <property type="molecule type" value="Genomic_DNA"/>
</dbReference>
<comment type="catalytic activity">
    <reaction evidence="5">
        <text>L-kynurenine + H2O = anthranilate + L-alanine + H(+)</text>
        <dbReference type="Rhea" id="RHEA:16813"/>
        <dbReference type="ChEBI" id="CHEBI:15377"/>
        <dbReference type="ChEBI" id="CHEBI:15378"/>
        <dbReference type="ChEBI" id="CHEBI:16567"/>
        <dbReference type="ChEBI" id="CHEBI:57959"/>
        <dbReference type="ChEBI" id="CHEBI:57972"/>
        <dbReference type="EC" id="3.7.1.3"/>
    </reaction>
</comment>
<dbReference type="SUPFAM" id="SSF53383">
    <property type="entry name" value="PLP-dependent transferases"/>
    <property type="match status" value="1"/>
</dbReference>
<dbReference type="InterPro" id="IPR010111">
    <property type="entry name" value="Kynureninase"/>
</dbReference>
<dbReference type="PANTHER" id="PTHR14084:SF0">
    <property type="entry name" value="KYNURENINASE"/>
    <property type="match status" value="1"/>
</dbReference>
<dbReference type="InterPro" id="IPR015421">
    <property type="entry name" value="PyrdxlP-dep_Trfase_major"/>
</dbReference>